<gene>
    <name evidence="1" type="ORF">PADG_11969</name>
</gene>
<proteinExistence type="predicted"/>
<evidence type="ECO:0000313" key="1">
    <source>
        <dbReference type="EMBL" id="KGM91832.1"/>
    </source>
</evidence>
<evidence type="ECO:0000313" key="2">
    <source>
        <dbReference type="Proteomes" id="UP000001628"/>
    </source>
</evidence>
<name>A0A0A0HT56_PARBD</name>
<dbReference type="EMBL" id="KN275963">
    <property type="protein sequence ID" value="KGM91832.1"/>
    <property type="molecule type" value="Genomic_DNA"/>
</dbReference>
<reference evidence="1 2" key="1">
    <citation type="journal article" date="2011" name="PLoS Genet.">
        <title>Comparative genomic analysis of human fungal pathogens causing paracoccidioidomycosis.</title>
        <authorList>
            <person name="Desjardins C.A."/>
            <person name="Champion M.D."/>
            <person name="Holder J.W."/>
            <person name="Muszewska A."/>
            <person name="Goldberg J."/>
            <person name="Bailao A.M."/>
            <person name="Brigido M.M."/>
            <person name="Ferreira M.E."/>
            <person name="Garcia A.M."/>
            <person name="Grynberg M."/>
            <person name="Gujja S."/>
            <person name="Heiman D.I."/>
            <person name="Henn M.R."/>
            <person name="Kodira C.D."/>
            <person name="Leon-Narvaez H."/>
            <person name="Longo L.V."/>
            <person name="Ma L.J."/>
            <person name="Malavazi I."/>
            <person name="Matsuo A.L."/>
            <person name="Morais F.V."/>
            <person name="Pereira M."/>
            <person name="Rodriguez-Brito S."/>
            <person name="Sakthikumar S."/>
            <person name="Salem-Izacc S.M."/>
            <person name="Sykes S.M."/>
            <person name="Teixeira M.M."/>
            <person name="Vallejo M.C."/>
            <person name="Walter M.E."/>
            <person name="Yandava C."/>
            <person name="Young S."/>
            <person name="Zeng Q."/>
            <person name="Zucker J."/>
            <person name="Felipe M.S."/>
            <person name="Goldman G.H."/>
            <person name="Haas B.J."/>
            <person name="McEwen J.G."/>
            <person name="Nino-Vega G."/>
            <person name="Puccia R."/>
            <person name="San-Blas G."/>
            <person name="Soares C.M."/>
            <person name="Birren B.W."/>
            <person name="Cuomo C.A."/>
        </authorList>
    </citation>
    <scope>NUCLEOTIDE SEQUENCE [LARGE SCALE GENOMIC DNA]</scope>
    <source>
        <strain evidence="1 2">Pb18</strain>
    </source>
</reference>
<sequence length="93" mass="10429">MSERGLTHVVINLVYSVSSAVYLEGGLLSDKEHSVRRDIHVQKRQTQRNASLTRSGIRSSLDMLLHVRSSDNRGLAKNEISKADNKHCSKADR</sequence>
<dbReference type="AlphaFoldDB" id="A0A0A0HT56"/>
<dbReference type="RefSeq" id="XP_010761562.1">
    <property type="nucleotide sequence ID" value="XM_010763260.1"/>
</dbReference>
<dbReference type="GeneID" id="22587866"/>
<organism evidence="1 2">
    <name type="scientific">Paracoccidioides brasiliensis (strain Pb18)</name>
    <dbReference type="NCBI Taxonomy" id="502780"/>
    <lineage>
        <taxon>Eukaryota</taxon>
        <taxon>Fungi</taxon>
        <taxon>Dikarya</taxon>
        <taxon>Ascomycota</taxon>
        <taxon>Pezizomycotina</taxon>
        <taxon>Eurotiomycetes</taxon>
        <taxon>Eurotiomycetidae</taxon>
        <taxon>Onygenales</taxon>
        <taxon>Ajellomycetaceae</taxon>
        <taxon>Paracoccidioides</taxon>
    </lineage>
</organism>
<dbReference type="KEGG" id="pbn:PADG_11969"/>
<dbReference type="VEuPathDB" id="FungiDB:PADG_11969"/>
<keyword evidence="2" id="KW-1185">Reference proteome</keyword>
<dbReference type="InParanoid" id="A0A0A0HT56"/>
<dbReference type="HOGENOM" id="CLU_2400310_0_0_1"/>
<dbReference type="Proteomes" id="UP000001628">
    <property type="component" value="Unassembled WGS sequence"/>
</dbReference>
<dbReference type="OrthoDB" id="10510117at2759"/>
<accession>A0A0A0HT56</accession>
<protein>
    <submittedName>
        <fullName evidence="1">Uncharacterized protein</fullName>
    </submittedName>
</protein>